<evidence type="ECO:0000256" key="5">
    <source>
        <dbReference type="ARBA" id="ARBA00050943"/>
    </source>
</evidence>
<dbReference type="InterPro" id="IPR029069">
    <property type="entry name" value="HotDog_dom_sf"/>
</dbReference>
<evidence type="ECO:0000259" key="10">
    <source>
        <dbReference type="Pfam" id="PF13622"/>
    </source>
</evidence>
<comment type="catalytic activity">
    <reaction evidence="5">
        <text>a fatty acyl-CoA + H2O = a fatty acid + CoA + H(+)</text>
        <dbReference type="Rhea" id="RHEA:16781"/>
        <dbReference type="ChEBI" id="CHEBI:15377"/>
        <dbReference type="ChEBI" id="CHEBI:15378"/>
        <dbReference type="ChEBI" id="CHEBI:28868"/>
        <dbReference type="ChEBI" id="CHEBI:57287"/>
        <dbReference type="ChEBI" id="CHEBI:77636"/>
        <dbReference type="EC" id="3.1.2.20"/>
    </reaction>
    <physiologicalReaction direction="left-to-right" evidence="5">
        <dbReference type="Rhea" id="RHEA:16782"/>
    </physiologicalReaction>
</comment>
<dbReference type="InterPro" id="IPR042171">
    <property type="entry name" value="Acyl-CoA_hotdog"/>
</dbReference>
<dbReference type="RefSeq" id="WP_141845928.1">
    <property type="nucleotide sequence ID" value="NZ_BAAAPR010000018.1"/>
</dbReference>
<dbReference type="SUPFAM" id="SSF54637">
    <property type="entry name" value="Thioesterase/thiol ester dehydrase-isomerase"/>
    <property type="match status" value="2"/>
</dbReference>
<dbReference type="AlphaFoldDB" id="A0A542DVJ7"/>
<dbReference type="OrthoDB" id="9781019at2"/>
<protein>
    <recommendedName>
        <fullName evidence="6">Acyl-CoA thioesterase 2</fullName>
    </recommendedName>
    <alternativeName>
        <fullName evidence="7">Thioesterase II</fullName>
    </alternativeName>
</protein>
<dbReference type="GO" id="GO:0009062">
    <property type="term" value="P:fatty acid catabolic process"/>
    <property type="evidence" value="ECO:0007669"/>
    <property type="project" value="TreeGrafter"/>
</dbReference>
<dbReference type="PANTHER" id="PTHR11066:SF34">
    <property type="entry name" value="ACYL-COENZYME A THIOESTERASE 8"/>
    <property type="match status" value="1"/>
</dbReference>
<evidence type="ECO:0000256" key="4">
    <source>
        <dbReference type="ARBA" id="ARBA00023098"/>
    </source>
</evidence>
<evidence type="ECO:0000256" key="6">
    <source>
        <dbReference type="ARBA" id="ARBA00071120"/>
    </source>
</evidence>
<feature type="domain" description="Acyl-CoA thioesterase 2 C-terminal" evidence="9">
    <location>
        <begin position="216"/>
        <end position="326"/>
    </location>
</feature>
<dbReference type="Proteomes" id="UP000317893">
    <property type="component" value="Unassembled WGS sequence"/>
</dbReference>
<keyword evidence="3" id="KW-0378">Hydrolase</keyword>
<dbReference type="CDD" id="cd03444">
    <property type="entry name" value="Thioesterase_II_repeat1"/>
    <property type="match status" value="1"/>
</dbReference>
<dbReference type="PANTHER" id="PTHR11066">
    <property type="entry name" value="ACYL-COA THIOESTERASE"/>
    <property type="match status" value="1"/>
</dbReference>
<comment type="subunit">
    <text evidence="2">Homotetramer.</text>
</comment>
<evidence type="ECO:0000313" key="12">
    <source>
        <dbReference type="Proteomes" id="UP000317893"/>
    </source>
</evidence>
<proteinExistence type="inferred from homology"/>
<organism evidence="11 12">
    <name type="scientific">Lapillicoccus jejuensis</name>
    <dbReference type="NCBI Taxonomy" id="402171"/>
    <lineage>
        <taxon>Bacteria</taxon>
        <taxon>Bacillati</taxon>
        <taxon>Actinomycetota</taxon>
        <taxon>Actinomycetes</taxon>
        <taxon>Micrococcales</taxon>
        <taxon>Intrasporangiaceae</taxon>
        <taxon>Lapillicoccus</taxon>
    </lineage>
</organism>
<feature type="compositionally biased region" description="Pro residues" evidence="8">
    <location>
        <begin position="1"/>
        <end position="11"/>
    </location>
</feature>
<dbReference type="EMBL" id="VFMN01000001">
    <property type="protein sequence ID" value="TQJ07120.1"/>
    <property type="molecule type" value="Genomic_DNA"/>
</dbReference>
<keyword evidence="4" id="KW-0443">Lipid metabolism</keyword>
<dbReference type="Pfam" id="PF02551">
    <property type="entry name" value="Acyl_CoA_thio"/>
    <property type="match status" value="1"/>
</dbReference>
<dbReference type="GO" id="GO:0047617">
    <property type="term" value="F:fatty acyl-CoA hydrolase activity"/>
    <property type="evidence" value="ECO:0007669"/>
    <property type="project" value="UniProtKB-EC"/>
</dbReference>
<comment type="caution">
    <text evidence="11">The sequence shown here is derived from an EMBL/GenBank/DDBJ whole genome shotgun (WGS) entry which is preliminary data.</text>
</comment>
<comment type="similarity">
    <text evidence="1">Belongs to the C/M/P thioester hydrolase family.</text>
</comment>
<evidence type="ECO:0000259" key="9">
    <source>
        <dbReference type="Pfam" id="PF02551"/>
    </source>
</evidence>
<dbReference type="GO" id="GO:0006637">
    <property type="term" value="P:acyl-CoA metabolic process"/>
    <property type="evidence" value="ECO:0007669"/>
    <property type="project" value="InterPro"/>
</dbReference>
<gene>
    <name evidence="11" type="ORF">FB458_0169</name>
</gene>
<sequence length="332" mass="36569">MSQEPDAPPRTPYDESHASPLAPPDSALAELLAVLDLQRLGEARVRLEGVDGDDESDLGESVAEVFVGQSQKMPQGRVFGGQVLAQSVVAAGRTVEGVGEAPRPIHSLHGYFVRPGDDSHPIRFAVERVRDGRSFSTRRVQAIQYGKPILSMIASFQEPAEGMDHQDSMPAAPDPESLPSLWELAQRTESPRARAFAQARPIDLRHVEGNLYLEPGRQRAAHQHVWLRAVDRLPDDPLLHAAVLAYSSDYSLLEPVIRRHGIAWSDRRLRPASLDHAMWFHRPARADEWVLYAEESPSAQGGRGLATGRMFSADGRLVASVAQEGMLRLKEA</sequence>
<dbReference type="InterPro" id="IPR025652">
    <property type="entry name" value="TesB_C"/>
</dbReference>
<keyword evidence="12" id="KW-1185">Reference proteome</keyword>
<feature type="region of interest" description="Disordered" evidence="8">
    <location>
        <begin position="1"/>
        <end position="25"/>
    </location>
</feature>
<feature type="domain" description="Acyl-CoA thioesterase-like N-terminal HotDog" evidence="10">
    <location>
        <begin position="71"/>
        <end position="157"/>
    </location>
</feature>
<evidence type="ECO:0000256" key="1">
    <source>
        <dbReference type="ARBA" id="ARBA00006538"/>
    </source>
</evidence>
<evidence type="ECO:0000313" key="11">
    <source>
        <dbReference type="EMBL" id="TQJ07120.1"/>
    </source>
</evidence>
<dbReference type="InterPro" id="IPR003703">
    <property type="entry name" value="Acyl_CoA_thio"/>
</dbReference>
<name>A0A542DVJ7_9MICO</name>
<dbReference type="InterPro" id="IPR049449">
    <property type="entry name" value="TesB_ACOT8-like_N"/>
</dbReference>
<dbReference type="FunFam" id="2.40.160.210:FF:000001">
    <property type="entry name" value="Acyl-CoA thioesterase II"/>
    <property type="match status" value="1"/>
</dbReference>
<reference evidence="11 12" key="1">
    <citation type="submission" date="2019-06" db="EMBL/GenBank/DDBJ databases">
        <title>Sequencing the genomes of 1000 actinobacteria strains.</title>
        <authorList>
            <person name="Klenk H.-P."/>
        </authorList>
    </citation>
    <scope>NUCLEOTIDE SEQUENCE [LARGE SCALE GENOMIC DNA]</scope>
    <source>
        <strain evidence="11 12">DSM 18607</strain>
    </source>
</reference>
<evidence type="ECO:0000256" key="7">
    <source>
        <dbReference type="ARBA" id="ARBA00079653"/>
    </source>
</evidence>
<evidence type="ECO:0000256" key="3">
    <source>
        <dbReference type="ARBA" id="ARBA00022801"/>
    </source>
</evidence>
<dbReference type="CDD" id="cd03445">
    <property type="entry name" value="Thioesterase_II_repeat2"/>
    <property type="match status" value="1"/>
</dbReference>
<dbReference type="Pfam" id="PF13622">
    <property type="entry name" value="4HBT_3"/>
    <property type="match status" value="1"/>
</dbReference>
<evidence type="ECO:0000256" key="2">
    <source>
        <dbReference type="ARBA" id="ARBA00011881"/>
    </source>
</evidence>
<accession>A0A542DVJ7</accession>
<evidence type="ECO:0000256" key="8">
    <source>
        <dbReference type="SAM" id="MobiDB-lite"/>
    </source>
</evidence>
<dbReference type="Gene3D" id="2.40.160.210">
    <property type="entry name" value="Acyl-CoA thioesterase, double hotdog domain"/>
    <property type="match status" value="1"/>
</dbReference>